<reference evidence="1 2" key="1">
    <citation type="submission" date="2009-01" db="EMBL/GenBank/DDBJ databases">
        <authorList>
            <person name="Fulton L."/>
            <person name="Clifton S."/>
            <person name="Chinwalla A.T."/>
            <person name="Mitreva M."/>
            <person name="Sodergren E."/>
            <person name="Weinstock G."/>
            <person name="Clifton S."/>
            <person name="Dooling D.J."/>
            <person name="Fulton B."/>
            <person name="Minx P."/>
            <person name="Pepin K.H."/>
            <person name="Johnson M."/>
            <person name="Bhonagiri V."/>
            <person name="Nash W.E."/>
            <person name="Mardis E.R."/>
            <person name="Wilson R.K."/>
        </authorList>
    </citation>
    <scope>NUCLEOTIDE SEQUENCE [LARGE SCALE GENOMIC DNA]</scope>
    <source>
        <strain evidence="1 2">ATCC 23834</strain>
    </source>
</reference>
<gene>
    <name evidence="1" type="ORF">EIKCOROL_02439</name>
</gene>
<dbReference type="EMBL" id="ACEA01000053">
    <property type="protein sequence ID" value="EEG22894.1"/>
    <property type="molecule type" value="Genomic_DNA"/>
</dbReference>
<accession>C0DYH5</accession>
<dbReference type="HOGENOM" id="CLU_3135153_0_0_4"/>
<proteinExistence type="predicted"/>
<sequence>MRLSFGYRPYFAAKGGIIFLLQQRRLAGSRLAMVGWAQRSIFQVACMQA</sequence>
<name>C0DYH5_EIKCO</name>
<comment type="caution">
    <text evidence="1">The sequence shown here is derived from an EMBL/GenBank/DDBJ whole genome shotgun (WGS) entry which is preliminary data.</text>
</comment>
<dbReference type="Proteomes" id="UP000005837">
    <property type="component" value="Unassembled WGS sequence"/>
</dbReference>
<organism evidence="1 2">
    <name type="scientific">Eikenella corrodens ATCC 23834</name>
    <dbReference type="NCBI Taxonomy" id="546274"/>
    <lineage>
        <taxon>Bacteria</taxon>
        <taxon>Pseudomonadati</taxon>
        <taxon>Pseudomonadota</taxon>
        <taxon>Betaproteobacteria</taxon>
        <taxon>Neisseriales</taxon>
        <taxon>Neisseriaceae</taxon>
        <taxon>Eikenella</taxon>
    </lineage>
</organism>
<evidence type="ECO:0000313" key="1">
    <source>
        <dbReference type="EMBL" id="EEG22894.1"/>
    </source>
</evidence>
<protein>
    <submittedName>
        <fullName evidence="1">Uncharacterized protein</fullName>
    </submittedName>
</protein>
<evidence type="ECO:0000313" key="2">
    <source>
        <dbReference type="Proteomes" id="UP000005837"/>
    </source>
</evidence>
<dbReference type="AlphaFoldDB" id="C0DYH5"/>